<evidence type="ECO:0000313" key="2">
    <source>
        <dbReference type="Proteomes" id="UP000236919"/>
    </source>
</evidence>
<evidence type="ECO:0000313" key="1">
    <source>
        <dbReference type="EMBL" id="POR47128.1"/>
    </source>
</evidence>
<protein>
    <recommendedName>
        <fullName evidence="3">Acetyltransferase (GNAT) family protein</fullName>
    </recommendedName>
</protein>
<dbReference type="AlphaFoldDB" id="A0A2S4LXL9"/>
<dbReference type="InterPro" id="IPR016181">
    <property type="entry name" value="Acyl_CoA_acyltransferase"/>
</dbReference>
<dbReference type="Proteomes" id="UP000236919">
    <property type="component" value="Unassembled WGS sequence"/>
</dbReference>
<gene>
    <name evidence="1" type="ORF">CYD53_12018</name>
</gene>
<keyword evidence="2" id="KW-1185">Reference proteome</keyword>
<evidence type="ECO:0008006" key="3">
    <source>
        <dbReference type="Google" id="ProtNLM"/>
    </source>
</evidence>
<dbReference type="OrthoDB" id="8162290at2"/>
<reference evidence="1 2" key="1">
    <citation type="submission" date="2018-01" db="EMBL/GenBank/DDBJ databases">
        <title>Genomic Encyclopedia of Type Strains, Phase III (KMG-III): the genomes of soil and plant-associated and newly described type strains.</title>
        <authorList>
            <person name="Whitman W."/>
        </authorList>
    </citation>
    <scope>NUCLEOTIDE SEQUENCE [LARGE SCALE GENOMIC DNA]</scope>
    <source>
        <strain evidence="1 2">1131</strain>
    </source>
</reference>
<dbReference type="SUPFAM" id="SSF55729">
    <property type="entry name" value="Acyl-CoA N-acyltransferases (Nat)"/>
    <property type="match status" value="1"/>
</dbReference>
<comment type="caution">
    <text evidence="1">The sequence shown here is derived from an EMBL/GenBank/DDBJ whole genome shotgun (WGS) entry which is preliminary data.</text>
</comment>
<organism evidence="1 2">
    <name type="scientific">Bosea psychrotolerans</name>
    <dbReference type="NCBI Taxonomy" id="1871628"/>
    <lineage>
        <taxon>Bacteria</taxon>
        <taxon>Pseudomonadati</taxon>
        <taxon>Pseudomonadota</taxon>
        <taxon>Alphaproteobacteria</taxon>
        <taxon>Hyphomicrobiales</taxon>
        <taxon>Boseaceae</taxon>
        <taxon>Bosea</taxon>
    </lineage>
</organism>
<dbReference type="EMBL" id="PQFZ01000020">
    <property type="protein sequence ID" value="POR47128.1"/>
    <property type="molecule type" value="Genomic_DNA"/>
</dbReference>
<proteinExistence type="predicted"/>
<sequence>MQPTYKIGQIADEEIDRAYLLVGLVAPRLALEEWRALCFDALTRKRLAIAQDDIVVAVNPVGYVQGVCVYAVRKHPSHDRILDVSIFVVTSAADEAGVASELLDHLRVLARREACQAIRIWTLGQDNWNRHLREGEINRSDHGVLVLLDAPRAVQA</sequence>
<accession>A0A2S4LXL9</accession>
<dbReference type="Gene3D" id="3.40.630.30">
    <property type="match status" value="1"/>
</dbReference>
<name>A0A2S4LXL9_9HYPH</name>
<dbReference type="RefSeq" id="WP_103720706.1">
    <property type="nucleotide sequence ID" value="NZ_PQFZ01000020.1"/>
</dbReference>